<accession>T1GSM0</accession>
<reference evidence="3" key="1">
    <citation type="submission" date="2013-02" db="EMBL/GenBank/DDBJ databases">
        <authorList>
            <person name="Hughes D."/>
        </authorList>
    </citation>
    <scope>NUCLEOTIDE SEQUENCE</scope>
    <source>
        <strain>Durham</strain>
        <strain evidence="3">NC isolate 2 -- Noor lab</strain>
    </source>
</reference>
<dbReference type="Proteomes" id="UP000015102">
    <property type="component" value="Unassembled WGS sequence"/>
</dbReference>
<dbReference type="STRING" id="36166.T1GSM0"/>
<evidence type="ECO:0000259" key="1">
    <source>
        <dbReference type="Pfam" id="PF12248"/>
    </source>
</evidence>
<protein>
    <recommendedName>
        <fullName evidence="1">Farnesoic acid O-methyl transferase domain-containing protein</fullName>
    </recommendedName>
</protein>
<evidence type="ECO:0000313" key="2">
    <source>
        <dbReference type="EnsemblMetazoa" id="MESCA006680-PA"/>
    </source>
</evidence>
<feature type="domain" description="Farnesoic acid O-methyl transferase" evidence="1">
    <location>
        <begin position="61"/>
        <end position="144"/>
    </location>
</feature>
<dbReference type="AlphaFoldDB" id="T1GSM0"/>
<name>T1GSM0_MEGSC</name>
<proteinExistence type="predicted"/>
<reference evidence="2" key="2">
    <citation type="submission" date="2015-06" db="UniProtKB">
        <authorList>
            <consortium name="EnsemblMetazoa"/>
        </authorList>
    </citation>
    <scope>IDENTIFICATION</scope>
</reference>
<dbReference type="InterPro" id="IPR022041">
    <property type="entry name" value="Methyltransf_FA"/>
</dbReference>
<organism evidence="2 3">
    <name type="scientific">Megaselia scalaris</name>
    <name type="common">Humpbacked fly</name>
    <name type="synonym">Phora scalaris</name>
    <dbReference type="NCBI Taxonomy" id="36166"/>
    <lineage>
        <taxon>Eukaryota</taxon>
        <taxon>Metazoa</taxon>
        <taxon>Ecdysozoa</taxon>
        <taxon>Arthropoda</taxon>
        <taxon>Hexapoda</taxon>
        <taxon>Insecta</taxon>
        <taxon>Pterygota</taxon>
        <taxon>Neoptera</taxon>
        <taxon>Endopterygota</taxon>
        <taxon>Diptera</taxon>
        <taxon>Brachycera</taxon>
        <taxon>Muscomorpha</taxon>
        <taxon>Platypezoidea</taxon>
        <taxon>Phoridae</taxon>
        <taxon>Megaseliini</taxon>
        <taxon>Megaselia</taxon>
    </lineage>
</organism>
<dbReference type="EMBL" id="CAQQ02063623">
    <property type="status" value="NOT_ANNOTATED_CDS"/>
    <property type="molecule type" value="Genomic_DNA"/>
</dbReference>
<evidence type="ECO:0000313" key="3">
    <source>
        <dbReference type="Proteomes" id="UP000015102"/>
    </source>
</evidence>
<dbReference type="Pfam" id="PF12248">
    <property type="entry name" value="Methyltransf_FA"/>
    <property type="match status" value="1"/>
</dbReference>
<keyword evidence="3" id="KW-1185">Reference proteome</keyword>
<dbReference type="EnsemblMetazoa" id="MESCA006680-RA">
    <property type="protein sequence ID" value="MESCA006680-PA"/>
    <property type="gene ID" value="MESCA006680"/>
</dbReference>
<sequence length="149" mass="17072">MCSSIMSNQVSSFPNVAINRMFRKLCFLTLLSFSVSVFGFNRTIPHSALIDCKEHRIEKGYNYRTYRISDFQNNKPLSDEVLRMKMYVFCTNDGHILVSNEPNIQWGDPGYEIVLGGWGNSKSVMRNSTQGPNLYNKYGQVCSELYATE</sequence>
<dbReference type="HOGENOM" id="CLU_1754292_0_0_1"/>